<dbReference type="PANTHER" id="PTHR30008">
    <property type="entry name" value="EXODEOXYRIBONUCLEASE 7 LARGE SUBUNIT"/>
    <property type="match status" value="1"/>
</dbReference>
<dbReference type="EMBL" id="AXCV01000230">
    <property type="protein sequence ID" value="KGO31735.1"/>
    <property type="molecule type" value="Genomic_DNA"/>
</dbReference>
<protein>
    <recommendedName>
        <fullName evidence="1">Exonuclease VII large subunit C-terminal domain-containing protein</fullName>
    </recommendedName>
</protein>
<dbReference type="Pfam" id="PF02601">
    <property type="entry name" value="Exonuc_VII_L"/>
    <property type="match status" value="1"/>
</dbReference>
<dbReference type="PANTHER" id="PTHR30008:SF0">
    <property type="entry name" value="EXODEOXYRIBONUCLEASE 7 LARGE SUBUNIT"/>
    <property type="match status" value="1"/>
</dbReference>
<evidence type="ECO:0000313" key="3">
    <source>
        <dbReference type="Proteomes" id="UP000030023"/>
    </source>
</evidence>
<comment type="caution">
    <text evidence="2">The sequence shown here is derived from an EMBL/GenBank/DDBJ whole genome shotgun (WGS) entry which is preliminary data.</text>
</comment>
<evidence type="ECO:0000313" key="2">
    <source>
        <dbReference type="EMBL" id="KGO31735.1"/>
    </source>
</evidence>
<dbReference type="InterPro" id="IPR003753">
    <property type="entry name" value="Exonuc_VII_L"/>
</dbReference>
<dbReference type="InterPro" id="IPR020579">
    <property type="entry name" value="Exonuc_VII_lsu_C"/>
</dbReference>
<organism evidence="2 3">
    <name type="scientific">Oenococcus alcoholitolerans</name>
    <dbReference type="NCBI Taxonomy" id="931074"/>
    <lineage>
        <taxon>Bacteria</taxon>
        <taxon>Bacillati</taxon>
        <taxon>Bacillota</taxon>
        <taxon>Bacilli</taxon>
        <taxon>Lactobacillales</taxon>
        <taxon>Lactobacillaceae</taxon>
        <taxon>Oenococcus</taxon>
    </lineage>
</organism>
<feature type="domain" description="Exonuclease VII large subunit C-terminal" evidence="1">
    <location>
        <begin position="61"/>
        <end position="151"/>
    </location>
</feature>
<reference evidence="2 3" key="1">
    <citation type="journal article" date="2014" name="Antonie Van Leeuwenhoek">
        <title>Oenococcus alcoholitolerans sp. nov., a lactic acid bacteria isolated from cachaca and ethanol fermentation processes.</title>
        <authorList>
            <person name="Badotti F."/>
            <person name="Moreira A.P."/>
            <person name="Tonon L.A."/>
            <person name="de Lucena B.T."/>
            <person name="Gomes Fde C."/>
            <person name="Kruger R."/>
            <person name="Thompson C.C."/>
            <person name="de Morais M.A.Jr."/>
            <person name="Rosa C.A."/>
            <person name="Thompson F.L."/>
        </authorList>
    </citation>
    <scope>NUCLEOTIDE SEQUENCE [LARGE SCALE GENOMIC DNA]</scope>
    <source>
        <strain evidence="2 3">UFRJ-M7.2.18</strain>
    </source>
</reference>
<dbReference type="Proteomes" id="UP000030023">
    <property type="component" value="Unassembled WGS sequence"/>
</dbReference>
<sequence length="159" mass="18226">MTDLVADYRVETPTAAANKVTPSIDDYKNVLLQLETSLQQSIQGIFQDRLVRYRFLAQRPSLRSFDQVLSNKKQQLENVELRLFSSFRNIFQTYSREFSITSGRLDSLSPLKVLARGFSLTYKDDLLVKNSSQLKQGDKVEIRFASGKAKAEIKETDHD</sequence>
<name>A0ABR4XQJ5_9LACO</name>
<keyword evidence="3" id="KW-1185">Reference proteome</keyword>
<gene>
    <name evidence="2" type="ORF">Q757_05395</name>
</gene>
<evidence type="ECO:0000259" key="1">
    <source>
        <dbReference type="Pfam" id="PF02601"/>
    </source>
</evidence>
<accession>A0ABR4XQJ5</accession>
<proteinExistence type="predicted"/>